<dbReference type="AlphaFoldDB" id="A0A183AMV5"/>
<gene>
    <name evidence="1" type="ORF">ECPE_LOCUS8290</name>
</gene>
<reference evidence="1 2" key="2">
    <citation type="submission" date="2018-11" db="EMBL/GenBank/DDBJ databases">
        <authorList>
            <consortium name="Pathogen Informatics"/>
        </authorList>
    </citation>
    <scope>NUCLEOTIDE SEQUENCE [LARGE SCALE GENOMIC DNA]</scope>
    <source>
        <strain evidence="1 2">Egypt</strain>
    </source>
</reference>
<protein>
    <submittedName>
        <fullName evidence="3">PH domain-containing protein</fullName>
    </submittedName>
</protein>
<organism evidence="3">
    <name type="scientific">Echinostoma caproni</name>
    <dbReference type="NCBI Taxonomy" id="27848"/>
    <lineage>
        <taxon>Eukaryota</taxon>
        <taxon>Metazoa</taxon>
        <taxon>Spiralia</taxon>
        <taxon>Lophotrochozoa</taxon>
        <taxon>Platyhelminthes</taxon>
        <taxon>Trematoda</taxon>
        <taxon>Digenea</taxon>
        <taxon>Plagiorchiida</taxon>
        <taxon>Echinostomata</taxon>
        <taxon>Echinostomatoidea</taxon>
        <taxon>Echinostomatidae</taxon>
        <taxon>Echinostoma</taxon>
    </lineage>
</organism>
<dbReference type="Proteomes" id="UP000272942">
    <property type="component" value="Unassembled WGS sequence"/>
</dbReference>
<sequence length="117" mass="13589">MELSSTELLNLQASPSEIEEWVERFELWYSIRKAGTQNQSALFLTVDGRDLYSLLKNLAFSEVPAKLTYESLNSLLLNHLLPTEFQAHERAKFSSMIRVDHMSCRNFILQPNRQVSR</sequence>
<reference evidence="3" key="1">
    <citation type="submission" date="2016-06" db="UniProtKB">
        <authorList>
            <consortium name="WormBaseParasite"/>
        </authorList>
    </citation>
    <scope>IDENTIFICATION</scope>
</reference>
<evidence type="ECO:0000313" key="3">
    <source>
        <dbReference type="WBParaSite" id="ECPE_0000831601-mRNA-1"/>
    </source>
</evidence>
<accession>A0A183AMV5</accession>
<proteinExistence type="predicted"/>
<evidence type="ECO:0000313" key="2">
    <source>
        <dbReference type="Proteomes" id="UP000272942"/>
    </source>
</evidence>
<evidence type="ECO:0000313" key="1">
    <source>
        <dbReference type="EMBL" id="VDP83172.1"/>
    </source>
</evidence>
<keyword evidence="2" id="KW-1185">Reference proteome</keyword>
<name>A0A183AMV5_9TREM</name>
<dbReference type="EMBL" id="UZAN01045771">
    <property type="protein sequence ID" value="VDP83172.1"/>
    <property type="molecule type" value="Genomic_DNA"/>
</dbReference>
<dbReference type="WBParaSite" id="ECPE_0000831601-mRNA-1">
    <property type="protein sequence ID" value="ECPE_0000831601-mRNA-1"/>
    <property type="gene ID" value="ECPE_0000831601"/>
</dbReference>